<sequence>MKRNINIFEFPLDLGLTKRKIRQNPVFEHFRTGLQNLIFIKELTLRMFSGPRLRNTPCTLIKISEMQHRLLNMVKKSDCIITWNCDDDLEELL</sequence>
<proteinExistence type="predicted"/>
<name>A0ABN0AMT7_CHRGE</name>
<accession>A0ABN0AMT7</accession>
<protein>
    <submittedName>
        <fullName evidence="1">Uncharacterized protein</fullName>
    </submittedName>
</protein>
<keyword evidence="2" id="KW-1185">Reference proteome</keyword>
<organism evidence="1 2">
    <name type="scientific">Chryseobacterium gleum ATCC 35910</name>
    <dbReference type="NCBI Taxonomy" id="525257"/>
    <lineage>
        <taxon>Bacteria</taxon>
        <taxon>Pseudomonadati</taxon>
        <taxon>Bacteroidota</taxon>
        <taxon>Flavobacteriia</taxon>
        <taxon>Flavobacteriales</taxon>
        <taxon>Weeksellaceae</taxon>
        <taxon>Chryseobacterium group</taxon>
        <taxon>Chryseobacterium</taxon>
    </lineage>
</organism>
<dbReference type="EMBL" id="ACKQ02000007">
    <property type="protein sequence ID" value="EFK34393.1"/>
    <property type="molecule type" value="Genomic_DNA"/>
</dbReference>
<comment type="caution">
    <text evidence="1">The sequence shown here is derived from an EMBL/GenBank/DDBJ whole genome shotgun (WGS) entry which is preliminary data.</text>
</comment>
<evidence type="ECO:0000313" key="1">
    <source>
        <dbReference type="EMBL" id="EFK34393.1"/>
    </source>
</evidence>
<gene>
    <name evidence="1" type="ORF">HMPREF0204_13462</name>
</gene>
<reference evidence="1" key="1">
    <citation type="submission" date="2010-06" db="EMBL/GenBank/DDBJ databases">
        <authorList>
            <person name="Muzny D."/>
            <person name="Qin X."/>
            <person name="Buhay C."/>
            <person name="Dugan-Rocha S."/>
            <person name="Ding Y."/>
            <person name="Chen G."/>
            <person name="Hawes A."/>
            <person name="Holder M."/>
            <person name="Jhangiani S."/>
            <person name="Johnson A."/>
            <person name="Khan Z."/>
            <person name="Li Z."/>
            <person name="Liu W."/>
            <person name="Liu X."/>
            <person name="Perez L."/>
            <person name="Shen H."/>
            <person name="Wang Q."/>
            <person name="Watt J."/>
            <person name="Xi L."/>
            <person name="Xin Y."/>
            <person name="Zhou J."/>
            <person name="Deng J."/>
            <person name="Jiang H."/>
            <person name="Liu Y."/>
            <person name="Qu J."/>
            <person name="Song X.-Z."/>
            <person name="Zhang L."/>
            <person name="Villasana D."/>
            <person name="Johnson A."/>
            <person name="Liu J."/>
            <person name="Liyanage D."/>
            <person name="Lorensuhewa L."/>
            <person name="Robinson T."/>
            <person name="Song A."/>
            <person name="Song B.-B."/>
            <person name="Dinh H."/>
            <person name="Thornton R."/>
            <person name="Coyle M."/>
            <person name="Francisco L."/>
            <person name="Jackson L."/>
            <person name="Javaid M."/>
            <person name="Korchina V."/>
            <person name="Kovar C."/>
            <person name="Mata R."/>
            <person name="Mathew T."/>
            <person name="Ngo R."/>
            <person name="Nguyen L."/>
            <person name="Nguyen N."/>
            <person name="Okwuonu G."/>
            <person name="Ongeri F."/>
            <person name="Pham C."/>
            <person name="Simmons D."/>
            <person name="Wilczek-Boney K."/>
            <person name="Hale W."/>
            <person name="Jakkamsetti A."/>
            <person name="Pham P."/>
            <person name="Ruth R."/>
            <person name="San Lucas F."/>
            <person name="Warren J."/>
            <person name="Zhang J."/>
            <person name="Zhao Z."/>
            <person name="Zhou C."/>
            <person name="Zhu D."/>
            <person name="Lee S."/>
            <person name="Bess C."/>
            <person name="Blankenburg K."/>
            <person name="Forbes L."/>
            <person name="Fu Q."/>
            <person name="Gubbala S."/>
            <person name="Hirani K."/>
            <person name="Jayaseelan J.C."/>
            <person name="Lara F."/>
            <person name="Munidasa M."/>
            <person name="Palculict T."/>
            <person name="Patil S."/>
            <person name="Pu L.-L."/>
            <person name="Saada N."/>
            <person name="Tang L."/>
            <person name="Weissenberger G."/>
            <person name="Zhu Y."/>
            <person name="Hemphill L."/>
            <person name="Shang Y."/>
            <person name="Youmans B."/>
            <person name="Ayvaz T."/>
            <person name="Ross M."/>
            <person name="Santibanez J."/>
            <person name="Aqrawi P."/>
            <person name="Gross S."/>
            <person name="Joshi V."/>
            <person name="Fowler G."/>
            <person name="Nazareth L."/>
            <person name="Reid J."/>
            <person name="Worley K."/>
            <person name="Petrosino J."/>
            <person name="Highlander S."/>
            <person name="Gibbs R."/>
        </authorList>
    </citation>
    <scope>NUCLEOTIDE SEQUENCE [LARGE SCALE GENOMIC DNA]</scope>
    <source>
        <strain evidence="1">ATCC 35910</strain>
    </source>
</reference>
<dbReference type="Proteomes" id="UP000002969">
    <property type="component" value="Unassembled WGS sequence"/>
</dbReference>
<evidence type="ECO:0000313" key="2">
    <source>
        <dbReference type="Proteomes" id="UP000002969"/>
    </source>
</evidence>